<dbReference type="PROSITE" id="PS00463">
    <property type="entry name" value="ZN2_CY6_FUNGAL_1"/>
    <property type="match status" value="1"/>
</dbReference>
<feature type="compositionally biased region" description="Low complexity" evidence="6">
    <location>
        <begin position="1"/>
        <end position="13"/>
    </location>
</feature>
<dbReference type="GO" id="GO:0005634">
    <property type="term" value="C:nucleus"/>
    <property type="evidence" value="ECO:0007669"/>
    <property type="project" value="TreeGrafter"/>
</dbReference>
<evidence type="ECO:0000313" key="9">
    <source>
        <dbReference type="EMBL" id="PVH98235.1"/>
    </source>
</evidence>
<evidence type="ECO:0000313" key="10">
    <source>
        <dbReference type="Proteomes" id="UP000244855"/>
    </source>
</evidence>
<evidence type="ECO:0000256" key="4">
    <source>
        <dbReference type="ARBA" id="ARBA00023163"/>
    </source>
</evidence>
<dbReference type="CDD" id="cd00067">
    <property type="entry name" value="GAL4"/>
    <property type="match status" value="1"/>
</dbReference>
<evidence type="ECO:0000256" key="3">
    <source>
        <dbReference type="ARBA" id="ARBA00023125"/>
    </source>
</evidence>
<dbReference type="GO" id="GO:0000978">
    <property type="term" value="F:RNA polymerase II cis-regulatory region sequence-specific DNA binding"/>
    <property type="evidence" value="ECO:0007669"/>
    <property type="project" value="TreeGrafter"/>
</dbReference>
<feature type="transmembrane region" description="Helical" evidence="7">
    <location>
        <begin position="585"/>
        <end position="606"/>
    </location>
</feature>
<dbReference type="AlphaFoldDB" id="A0A2V1DJZ0"/>
<dbReference type="GO" id="GO:0000981">
    <property type="term" value="F:DNA-binding transcription factor activity, RNA polymerase II-specific"/>
    <property type="evidence" value="ECO:0007669"/>
    <property type="project" value="InterPro"/>
</dbReference>
<organism evidence="9 10">
    <name type="scientific">Periconia macrospinosa</name>
    <dbReference type="NCBI Taxonomy" id="97972"/>
    <lineage>
        <taxon>Eukaryota</taxon>
        <taxon>Fungi</taxon>
        <taxon>Dikarya</taxon>
        <taxon>Ascomycota</taxon>
        <taxon>Pezizomycotina</taxon>
        <taxon>Dothideomycetes</taxon>
        <taxon>Pleosporomycetidae</taxon>
        <taxon>Pleosporales</taxon>
        <taxon>Massarineae</taxon>
        <taxon>Periconiaceae</taxon>
        <taxon>Periconia</taxon>
    </lineage>
</organism>
<keyword evidence="3" id="KW-0238">DNA-binding</keyword>
<evidence type="ECO:0000256" key="2">
    <source>
        <dbReference type="ARBA" id="ARBA00023015"/>
    </source>
</evidence>
<keyword evidence="4" id="KW-0804">Transcription</keyword>
<name>A0A2V1DJZ0_9PLEO</name>
<keyword evidence="5" id="KW-0539">Nucleus</keyword>
<reference evidence="9 10" key="1">
    <citation type="journal article" date="2018" name="Sci. Rep.">
        <title>Comparative genomics provides insights into the lifestyle and reveals functional heterogeneity of dark septate endophytic fungi.</title>
        <authorList>
            <person name="Knapp D.G."/>
            <person name="Nemeth J.B."/>
            <person name="Barry K."/>
            <person name="Hainaut M."/>
            <person name="Henrissat B."/>
            <person name="Johnson J."/>
            <person name="Kuo A."/>
            <person name="Lim J.H.P."/>
            <person name="Lipzen A."/>
            <person name="Nolan M."/>
            <person name="Ohm R.A."/>
            <person name="Tamas L."/>
            <person name="Grigoriev I.V."/>
            <person name="Spatafora J.W."/>
            <person name="Nagy L.G."/>
            <person name="Kovacs G.M."/>
        </authorList>
    </citation>
    <scope>NUCLEOTIDE SEQUENCE [LARGE SCALE GENOMIC DNA]</scope>
    <source>
        <strain evidence="9 10">DSE2036</strain>
    </source>
</reference>
<keyword evidence="2" id="KW-0805">Transcription regulation</keyword>
<gene>
    <name evidence="9" type="ORF">DM02DRAFT_531617</name>
</gene>
<keyword evidence="7" id="KW-0812">Transmembrane</keyword>
<dbReference type="GO" id="GO:0006351">
    <property type="term" value="P:DNA-templated transcription"/>
    <property type="evidence" value="ECO:0007669"/>
    <property type="project" value="InterPro"/>
</dbReference>
<dbReference type="EMBL" id="KZ805418">
    <property type="protein sequence ID" value="PVH98235.1"/>
    <property type="molecule type" value="Genomic_DNA"/>
</dbReference>
<evidence type="ECO:0000259" key="8">
    <source>
        <dbReference type="PROSITE" id="PS50048"/>
    </source>
</evidence>
<evidence type="ECO:0000256" key="5">
    <source>
        <dbReference type="ARBA" id="ARBA00023242"/>
    </source>
</evidence>
<protein>
    <recommendedName>
        <fullName evidence="8">Zn(2)-C6 fungal-type domain-containing protein</fullName>
    </recommendedName>
</protein>
<accession>A0A2V1DJZ0</accession>
<keyword evidence="10" id="KW-1185">Reference proteome</keyword>
<dbReference type="InterPro" id="IPR001138">
    <property type="entry name" value="Zn2Cys6_DnaBD"/>
</dbReference>
<dbReference type="SUPFAM" id="SSF57701">
    <property type="entry name" value="Zn2/Cys6 DNA-binding domain"/>
    <property type="match status" value="1"/>
</dbReference>
<dbReference type="SMART" id="SM00066">
    <property type="entry name" value="GAL4"/>
    <property type="match status" value="1"/>
</dbReference>
<dbReference type="STRING" id="97972.A0A2V1DJZ0"/>
<dbReference type="Gene3D" id="4.10.240.10">
    <property type="entry name" value="Zn(2)-C6 fungal-type DNA-binding domain"/>
    <property type="match status" value="1"/>
</dbReference>
<dbReference type="InterPro" id="IPR051127">
    <property type="entry name" value="Fungal_SecMet_Regulators"/>
</dbReference>
<dbReference type="InterPro" id="IPR036864">
    <property type="entry name" value="Zn2-C6_fun-type_DNA-bd_sf"/>
</dbReference>
<feature type="domain" description="Zn(2)-C6 fungal-type" evidence="8">
    <location>
        <begin position="28"/>
        <end position="58"/>
    </location>
</feature>
<evidence type="ECO:0000256" key="6">
    <source>
        <dbReference type="SAM" id="MobiDB-lite"/>
    </source>
</evidence>
<sequence length="680" mass="75977">MSSTEAAAGDPAGDSGGRPPKRNRITVACTWCRQRKSRCDGTRPKCATCRHHGYVCEYSDTAPLTRLSGSKELAAIESRLATLERSVTGLHGRVACVEAFKDGIASPNTHSHRSPGPPLFDGHDPATVETEDPTDGIGSIVFTKEEEAGFFGPSSNIAFTRLIVRTTTAILKATLTTASSSSPADNALQSHMLRVSRQPSLAPNRSSLSDGISVGTEPFFLPGESEILSLIDIYFRTTGVLFPYIDRETFLYTYHQLNSTNLRAVRRSWLGLLNMVLAMATSASHGSTLSASQRAAKSDIFFRRAWELCDKQSRHGTSLELVQMLLLMSQYLQGTERSIETWNIHGLAVKAAYQLGLHSPNALKQYPPLEQEIRKRTWFGCILVDRSLSMTMGRPSSIPQKFIKLDLPTPKVLSPERNDVQQLTDEHSVNFYKATITLYIIMGEIVDDLYESNLGCDTSDNVFDVASQLLQFEQKFLAWQHSLPPTLTLVDSNFLSLENSDQEILRYRFILTIRFLNVRILAHRPLLCKYLELLGTPRPDIQQLAVLMQVGVNSLRICAQSALMIITLMRAVLTFPDPPRHLLGAWWFSLYYTFNAALIIYSTLLAQHQMQILNQHPILEGVGLDMDSLHQAIECLSMLFQGNRMTEKCARYTTSLAQLLSLICMWSLLLRVKIPADLLF</sequence>
<dbReference type="PANTHER" id="PTHR47424:SF3">
    <property type="entry name" value="REGULATORY PROTEIN GAL4"/>
    <property type="match status" value="1"/>
</dbReference>
<keyword evidence="7" id="KW-0472">Membrane</keyword>
<dbReference type="GO" id="GO:0000435">
    <property type="term" value="P:positive regulation of transcription from RNA polymerase II promoter by galactose"/>
    <property type="evidence" value="ECO:0007669"/>
    <property type="project" value="TreeGrafter"/>
</dbReference>
<feature type="region of interest" description="Disordered" evidence="6">
    <location>
        <begin position="1"/>
        <end position="21"/>
    </location>
</feature>
<dbReference type="Pfam" id="PF04082">
    <property type="entry name" value="Fungal_trans"/>
    <property type="match status" value="1"/>
</dbReference>
<proteinExistence type="predicted"/>
<dbReference type="GO" id="GO:0008270">
    <property type="term" value="F:zinc ion binding"/>
    <property type="evidence" value="ECO:0007669"/>
    <property type="project" value="InterPro"/>
</dbReference>
<dbReference type="PROSITE" id="PS50048">
    <property type="entry name" value="ZN2_CY6_FUNGAL_2"/>
    <property type="match status" value="1"/>
</dbReference>
<evidence type="ECO:0000256" key="1">
    <source>
        <dbReference type="ARBA" id="ARBA00022723"/>
    </source>
</evidence>
<dbReference type="Pfam" id="PF00172">
    <property type="entry name" value="Zn_clus"/>
    <property type="match status" value="1"/>
</dbReference>
<evidence type="ECO:0000256" key="7">
    <source>
        <dbReference type="SAM" id="Phobius"/>
    </source>
</evidence>
<dbReference type="Proteomes" id="UP000244855">
    <property type="component" value="Unassembled WGS sequence"/>
</dbReference>
<dbReference type="PANTHER" id="PTHR47424">
    <property type="entry name" value="REGULATORY PROTEIN GAL4"/>
    <property type="match status" value="1"/>
</dbReference>
<keyword evidence="1" id="KW-0479">Metal-binding</keyword>
<dbReference type="CDD" id="cd12148">
    <property type="entry name" value="fungal_TF_MHR"/>
    <property type="match status" value="1"/>
</dbReference>
<dbReference type="InterPro" id="IPR007219">
    <property type="entry name" value="XnlR_reg_dom"/>
</dbReference>
<dbReference type="OrthoDB" id="3364175at2759"/>
<keyword evidence="7" id="KW-1133">Transmembrane helix</keyword>
<dbReference type="SMART" id="SM00906">
    <property type="entry name" value="Fungal_trans"/>
    <property type="match status" value="1"/>
</dbReference>